<dbReference type="CDD" id="cd13143">
    <property type="entry name" value="MATE_MepA_like"/>
    <property type="match status" value="1"/>
</dbReference>
<comment type="similarity">
    <text evidence="3">Belongs to the multi antimicrobial extrusion (MATE) (TC 2.A.66.1) family. MepA subfamily.</text>
</comment>
<evidence type="ECO:0000256" key="15">
    <source>
        <dbReference type="SAM" id="Phobius"/>
    </source>
</evidence>
<dbReference type="PANTHER" id="PTHR43298:SF2">
    <property type="entry name" value="FMN_FAD EXPORTER YEEO-RELATED"/>
    <property type="match status" value="1"/>
</dbReference>
<keyword evidence="8" id="KW-1003">Cell membrane</keyword>
<keyword evidence="7" id="KW-0050">Antiport</keyword>
<comment type="function">
    <text evidence="1">Multidrug efflux pump.</text>
</comment>
<dbReference type="GO" id="GO:0046677">
    <property type="term" value="P:response to antibiotic"/>
    <property type="evidence" value="ECO:0007669"/>
    <property type="project" value="UniProtKB-KW"/>
</dbReference>
<dbReference type="GO" id="GO:0006811">
    <property type="term" value="P:monoatomic ion transport"/>
    <property type="evidence" value="ECO:0007669"/>
    <property type="project" value="UniProtKB-KW"/>
</dbReference>
<gene>
    <name evidence="16" type="ORF">MKC95_06655</name>
</gene>
<evidence type="ECO:0000256" key="11">
    <source>
        <dbReference type="ARBA" id="ARBA00023065"/>
    </source>
</evidence>
<organism evidence="16 17">
    <name type="scientific">Clostridium innocuum</name>
    <dbReference type="NCBI Taxonomy" id="1522"/>
    <lineage>
        <taxon>Bacteria</taxon>
        <taxon>Bacillati</taxon>
        <taxon>Bacillota</taxon>
        <taxon>Clostridia</taxon>
        <taxon>Eubacteriales</taxon>
        <taxon>Clostridiaceae</taxon>
        <taxon>Clostridium</taxon>
    </lineage>
</organism>
<dbReference type="NCBIfam" id="TIGR00797">
    <property type="entry name" value="matE"/>
    <property type="match status" value="1"/>
</dbReference>
<evidence type="ECO:0000256" key="3">
    <source>
        <dbReference type="ARBA" id="ARBA00008417"/>
    </source>
</evidence>
<evidence type="ECO:0000256" key="2">
    <source>
        <dbReference type="ARBA" id="ARBA00004651"/>
    </source>
</evidence>
<keyword evidence="10 15" id="KW-1133">Transmembrane helix</keyword>
<keyword evidence="6" id="KW-0813">Transport</keyword>
<evidence type="ECO:0000256" key="14">
    <source>
        <dbReference type="ARBA" id="ARBA00031636"/>
    </source>
</evidence>
<feature type="transmembrane region" description="Helical" evidence="15">
    <location>
        <begin position="95"/>
        <end position="115"/>
    </location>
</feature>
<accession>A0AAP2ULE3</accession>
<comment type="subcellular location">
    <subcellularLocation>
        <location evidence="2">Cell membrane</location>
        <topology evidence="2">Multi-pass membrane protein</topology>
    </subcellularLocation>
</comment>
<feature type="transmembrane region" description="Helical" evidence="15">
    <location>
        <begin position="387"/>
        <end position="408"/>
    </location>
</feature>
<keyword evidence="12 15" id="KW-0472">Membrane</keyword>
<evidence type="ECO:0000256" key="4">
    <source>
        <dbReference type="ARBA" id="ARBA00020268"/>
    </source>
</evidence>
<feature type="transmembrane region" description="Helical" evidence="15">
    <location>
        <begin position="166"/>
        <end position="187"/>
    </location>
</feature>
<dbReference type="PANTHER" id="PTHR43298">
    <property type="entry name" value="MULTIDRUG RESISTANCE PROTEIN NORM-RELATED"/>
    <property type="match status" value="1"/>
</dbReference>
<evidence type="ECO:0000256" key="9">
    <source>
        <dbReference type="ARBA" id="ARBA00022692"/>
    </source>
</evidence>
<feature type="transmembrane region" description="Helical" evidence="15">
    <location>
        <begin position="12"/>
        <end position="32"/>
    </location>
</feature>
<proteinExistence type="inferred from homology"/>
<keyword evidence="11" id="KW-0406">Ion transport</keyword>
<feature type="transmembrane region" description="Helical" evidence="15">
    <location>
        <begin position="52"/>
        <end position="74"/>
    </location>
</feature>
<feature type="transmembrane region" description="Helical" evidence="15">
    <location>
        <begin position="193"/>
        <end position="212"/>
    </location>
</feature>
<keyword evidence="13" id="KW-0046">Antibiotic resistance</keyword>
<dbReference type="InterPro" id="IPR002528">
    <property type="entry name" value="MATE_fam"/>
</dbReference>
<evidence type="ECO:0000256" key="6">
    <source>
        <dbReference type="ARBA" id="ARBA00022448"/>
    </source>
</evidence>
<dbReference type="InterPro" id="IPR048279">
    <property type="entry name" value="MdtK-like"/>
</dbReference>
<dbReference type="InterPro" id="IPR050222">
    <property type="entry name" value="MATE_MdtK"/>
</dbReference>
<evidence type="ECO:0000256" key="13">
    <source>
        <dbReference type="ARBA" id="ARBA00023251"/>
    </source>
</evidence>
<dbReference type="Pfam" id="PF01554">
    <property type="entry name" value="MatE"/>
    <property type="match status" value="2"/>
</dbReference>
<feature type="transmembrane region" description="Helical" evidence="15">
    <location>
        <begin position="354"/>
        <end position="375"/>
    </location>
</feature>
<dbReference type="GO" id="GO:0015297">
    <property type="term" value="F:antiporter activity"/>
    <property type="evidence" value="ECO:0007669"/>
    <property type="project" value="UniProtKB-KW"/>
</dbReference>
<evidence type="ECO:0000256" key="12">
    <source>
        <dbReference type="ARBA" id="ARBA00023136"/>
    </source>
</evidence>
<evidence type="ECO:0000313" key="17">
    <source>
        <dbReference type="Proteomes" id="UP001203972"/>
    </source>
</evidence>
<evidence type="ECO:0000256" key="5">
    <source>
        <dbReference type="ARBA" id="ARBA00022106"/>
    </source>
</evidence>
<dbReference type="GO" id="GO:0005886">
    <property type="term" value="C:plasma membrane"/>
    <property type="evidence" value="ECO:0007669"/>
    <property type="project" value="UniProtKB-SubCell"/>
</dbReference>
<dbReference type="AlphaFoldDB" id="A0AAP2ULE3"/>
<dbReference type="PIRSF" id="PIRSF006603">
    <property type="entry name" value="DinF"/>
    <property type="match status" value="1"/>
</dbReference>
<evidence type="ECO:0000256" key="10">
    <source>
        <dbReference type="ARBA" id="ARBA00022989"/>
    </source>
</evidence>
<evidence type="ECO:0000313" key="16">
    <source>
        <dbReference type="EMBL" id="MCR0232444.1"/>
    </source>
</evidence>
<evidence type="ECO:0000256" key="1">
    <source>
        <dbReference type="ARBA" id="ARBA00003408"/>
    </source>
</evidence>
<evidence type="ECO:0000256" key="7">
    <source>
        <dbReference type="ARBA" id="ARBA00022449"/>
    </source>
</evidence>
<dbReference type="RefSeq" id="WP_008817031.1">
    <property type="nucleotide sequence ID" value="NZ_AP025565.1"/>
</dbReference>
<dbReference type="InterPro" id="IPR045070">
    <property type="entry name" value="MATE_MepA-like"/>
</dbReference>
<reference evidence="16" key="1">
    <citation type="journal article" date="2022" name="Clin. Infect. Dis.">
        <title>Association between Clostridium innocuum and antibiotic-associated diarrhea in adults and children: A cross-sectional study and comparative genomics analysis.</title>
        <authorList>
            <person name="Cherny K.E."/>
            <person name="Muscat E.B."/>
            <person name="Balaji A."/>
            <person name="Mukherjee J."/>
            <person name="Ozer E.A."/>
            <person name="Angarone M.P."/>
            <person name="Hauser A.R."/>
            <person name="Sichel J.S."/>
            <person name="Amponsah E."/>
            <person name="Kociolek L.K."/>
        </authorList>
    </citation>
    <scope>NUCLEOTIDE SEQUENCE</scope>
    <source>
        <strain evidence="16">NU1-AC-029v</strain>
    </source>
</reference>
<comment type="caution">
    <text evidence="16">The sequence shown here is derived from an EMBL/GenBank/DDBJ whole genome shotgun (WGS) entry which is preliminary data.</text>
</comment>
<evidence type="ECO:0000256" key="8">
    <source>
        <dbReference type="ARBA" id="ARBA00022475"/>
    </source>
</evidence>
<dbReference type="EMBL" id="JAKTMA010000009">
    <property type="protein sequence ID" value="MCR0232444.1"/>
    <property type="molecule type" value="Genomic_DNA"/>
</dbReference>
<feature type="transmembrane region" description="Helical" evidence="15">
    <location>
        <begin position="135"/>
        <end position="154"/>
    </location>
</feature>
<feature type="transmembrane region" description="Helical" evidence="15">
    <location>
        <begin position="315"/>
        <end position="334"/>
    </location>
</feature>
<sequence>MNIDKLEENSVWKIILALALPTMIGQLGTILYNMADTYFIGQVNDVNQVAAISVTMPVFLVLMSLGALFGIGSASYISRMMGSKNEHEMKKASAYTFYILLACGFVFTVLGIVFINPILSIIGCDTNSWSYSHDYLFIIILGTLAIMISNAFAFTLRSVGETKKAMYGLVIGSLLNIALDPIFILYFHMGVKGAAIATVFSNVVTSLLYIYYVQRNVYLSLHFNDVSFAMSLQKEIISIGIPGSLVTILLSFSNIILNNYCVLYGNVAVAAMGIVSKINLFPIQLTVGLGQGIQPLIGYCVGAKKKDKLKETMKAANIISLCLGMFFVLIFILMKAVLMQMFIDNEEVIHSGELFLMIITISTPILGGIFIFSTFFQSSGLVKPSLFVSVARQGLFYIPIIMLGNYFFGIKGVIIAQPISDILCFIVCIRWYRKIMHEA</sequence>
<keyword evidence="9 15" id="KW-0812">Transmembrane</keyword>
<feature type="transmembrane region" description="Helical" evidence="15">
    <location>
        <begin position="236"/>
        <end position="257"/>
    </location>
</feature>
<name>A0AAP2ULE3_CLOIN</name>
<protein>
    <recommendedName>
        <fullName evidence="5">Multidrug export protein MepA</fullName>
    </recommendedName>
    <alternativeName>
        <fullName evidence="14">Multidrug-efflux transporter</fullName>
    </alternativeName>
    <alternativeName>
        <fullName evidence="4">Probable multidrug resistance protein NorM</fullName>
    </alternativeName>
</protein>
<dbReference type="GO" id="GO:0042910">
    <property type="term" value="F:xenobiotic transmembrane transporter activity"/>
    <property type="evidence" value="ECO:0007669"/>
    <property type="project" value="InterPro"/>
</dbReference>
<feature type="transmembrane region" description="Helical" evidence="15">
    <location>
        <begin position="414"/>
        <end position="432"/>
    </location>
</feature>
<dbReference type="Proteomes" id="UP001203972">
    <property type="component" value="Unassembled WGS sequence"/>
</dbReference>